<dbReference type="Proteomes" id="UP000824239">
    <property type="component" value="Unassembled WGS sequence"/>
</dbReference>
<evidence type="ECO:0000313" key="3">
    <source>
        <dbReference type="Proteomes" id="UP000824239"/>
    </source>
</evidence>
<organism evidence="2 3">
    <name type="scientific">Candidatus Avoscillospira avicola</name>
    <dbReference type="NCBI Taxonomy" id="2840706"/>
    <lineage>
        <taxon>Bacteria</taxon>
        <taxon>Bacillati</taxon>
        <taxon>Bacillota</taxon>
        <taxon>Clostridia</taxon>
        <taxon>Eubacteriales</taxon>
        <taxon>Oscillospiraceae</taxon>
        <taxon>Oscillospiraceae incertae sedis</taxon>
        <taxon>Candidatus Avoscillospira</taxon>
    </lineage>
</organism>
<evidence type="ECO:0000256" key="1">
    <source>
        <dbReference type="SAM" id="Phobius"/>
    </source>
</evidence>
<protein>
    <submittedName>
        <fullName evidence="2">Energy-coupled thiamine transporter ThiT</fullName>
    </submittedName>
</protein>
<comment type="caution">
    <text evidence="2">The sequence shown here is derived from an EMBL/GenBank/DDBJ whole genome shotgun (WGS) entry which is preliminary data.</text>
</comment>
<reference evidence="2" key="2">
    <citation type="journal article" date="2021" name="PeerJ">
        <title>Extensive microbial diversity within the chicken gut microbiome revealed by metagenomics and culture.</title>
        <authorList>
            <person name="Gilroy R."/>
            <person name="Ravi A."/>
            <person name="Getino M."/>
            <person name="Pursley I."/>
            <person name="Horton D.L."/>
            <person name="Alikhan N.F."/>
            <person name="Baker D."/>
            <person name="Gharbi K."/>
            <person name="Hall N."/>
            <person name="Watson M."/>
            <person name="Adriaenssens E.M."/>
            <person name="Foster-Nyarko E."/>
            <person name="Jarju S."/>
            <person name="Secka A."/>
            <person name="Antonio M."/>
            <person name="Oren A."/>
            <person name="Chaudhuri R.R."/>
            <person name="La Ragione R."/>
            <person name="Hildebrand F."/>
            <person name="Pallen M.J."/>
        </authorList>
    </citation>
    <scope>NUCLEOTIDE SEQUENCE</scope>
    <source>
        <strain evidence="2">ChiBcec15-4380</strain>
    </source>
</reference>
<dbReference type="AlphaFoldDB" id="A0A9D1DHL4"/>
<feature type="transmembrane region" description="Helical" evidence="1">
    <location>
        <begin position="78"/>
        <end position="103"/>
    </location>
</feature>
<feature type="transmembrane region" description="Helical" evidence="1">
    <location>
        <begin position="110"/>
        <end position="134"/>
    </location>
</feature>
<evidence type="ECO:0000313" key="2">
    <source>
        <dbReference type="EMBL" id="HIR50795.1"/>
    </source>
</evidence>
<keyword evidence="1" id="KW-0812">Transmembrane</keyword>
<dbReference type="Gene3D" id="1.10.1760.20">
    <property type="match status" value="1"/>
</dbReference>
<dbReference type="InterPro" id="IPR012651">
    <property type="entry name" value="Thia_Transptr_ThiT"/>
</dbReference>
<dbReference type="Pfam" id="PF09515">
    <property type="entry name" value="Thia_YuaJ"/>
    <property type="match status" value="1"/>
</dbReference>
<feature type="transmembrane region" description="Helical" evidence="1">
    <location>
        <begin position="41"/>
        <end position="58"/>
    </location>
</feature>
<reference evidence="2" key="1">
    <citation type="submission" date="2020-10" db="EMBL/GenBank/DDBJ databases">
        <authorList>
            <person name="Gilroy R."/>
        </authorList>
    </citation>
    <scope>NUCLEOTIDE SEQUENCE</scope>
    <source>
        <strain evidence="2">ChiBcec15-4380</strain>
    </source>
</reference>
<feature type="transmembrane region" description="Helical" evidence="1">
    <location>
        <begin position="154"/>
        <end position="176"/>
    </location>
</feature>
<dbReference type="EMBL" id="DVHE01000048">
    <property type="protein sequence ID" value="HIR50795.1"/>
    <property type="molecule type" value="Genomic_DNA"/>
</dbReference>
<proteinExistence type="predicted"/>
<name>A0A9D1DHL4_9FIRM</name>
<accession>A0A9D1DHL4</accession>
<feature type="transmembrane region" description="Helical" evidence="1">
    <location>
        <begin position="12"/>
        <end position="34"/>
    </location>
</feature>
<sequence>MNTKTLTRHPAVLALCEGALLIALAEILSLYPLYKMPWGGAIDLAMLPIFIYCVRWGFGPGMIASLAHAVLQTLMEGGIAIGWESIIGDFLVAYVVLGFAGLFWKMKGGFFIGTTVGCALRFLVHYVVGATIWASYMPEVFFGMTMTTPWFYSALYNGFYMVIDWAVIMLIGFLLVKTPAKNYLRPYGQK</sequence>
<dbReference type="GO" id="GO:0015234">
    <property type="term" value="F:thiamine transmembrane transporter activity"/>
    <property type="evidence" value="ECO:0007669"/>
    <property type="project" value="InterPro"/>
</dbReference>
<keyword evidence="1" id="KW-1133">Transmembrane helix</keyword>
<gene>
    <name evidence="2" type="ORF">IAA53_05860</name>
</gene>
<keyword evidence="1" id="KW-0472">Membrane</keyword>
<dbReference type="GO" id="GO:0005886">
    <property type="term" value="C:plasma membrane"/>
    <property type="evidence" value="ECO:0007669"/>
    <property type="project" value="InterPro"/>
</dbReference>